<dbReference type="InterPro" id="IPR010989">
    <property type="entry name" value="SNARE"/>
</dbReference>
<dbReference type="CDD" id="cd15840">
    <property type="entry name" value="SNARE_Qa"/>
    <property type="match status" value="1"/>
</dbReference>
<dbReference type="SUPFAM" id="SSF47661">
    <property type="entry name" value="t-snare proteins"/>
    <property type="match status" value="1"/>
</dbReference>
<accession>A0A2H6KA81</accession>
<evidence type="ECO:0000259" key="1">
    <source>
        <dbReference type="PROSITE" id="PS50192"/>
    </source>
</evidence>
<dbReference type="AlphaFoldDB" id="A0A2H6KA81"/>
<dbReference type="GO" id="GO:0016192">
    <property type="term" value="P:vesicle-mediated transport"/>
    <property type="evidence" value="ECO:0007669"/>
    <property type="project" value="InterPro"/>
</dbReference>
<keyword evidence="3" id="KW-1185">Reference proteome</keyword>
<reference evidence="2 3" key="1">
    <citation type="journal article" date="2017" name="BMC Genomics">
        <title>Whole-genome assembly of Babesia ovata and comparative genomics between closely related pathogens.</title>
        <authorList>
            <person name="Yamagishi J."/>
            <person name="Asada M."/>
            <person name="Hakimi H."/>
            <person name="Tanaka T.Q."/>
            <person name="Sugimoto C."/>
            <person name="Kawazu S."/>
        </authorList>
    </citation>
    <scope>NUCLEOTIDE SEQUENCE [LARGE SCALE GENOMIC DNA]</scope>
    <source>
        <strain evidence="2 3">Miyake</strain>
    </source>
</reference>
<feature type="domain" description="T-SNARE coiled-coil homology" evidence="1">
    <location>
        <begin position="178"/>
        <end position="240"/>
    </location>
</feature>
<dbReference type="Gene3D" id="1.20.5.110">
    <property type="match status" value="1"/>
</dbReference>
<dbReference type="GeneID" id="39873663"/>
<protein>
    <submittedName>
        <fullName evidence="2">Syntaxin 7</fullName>
    </submittedName>
</protein>
<organism evidence="2 3">
    <name type="scientific">Babesia ovata</name>
    <dbReference type="NCBI Taxonomy" id="189622"/>
    <lineage>
        <taxon>Eukaryota</taxon>
        <taxon>Sar</taxon>
        <taxon>Alveolata</taxon>
        <taxon>Apicomplexa</taxon>
        <taxon>Aconoidasida</taxon>
        <taxon>Piroplasmida</taxon>
        <taxon>Babesiidae</taxon>
        <taxon>Babesia</taxon>
    </lineage>
</organism>
<comment type="caution">
    <text evidence="2">The sequence shown here is derived from an EMBL/GenBank/DDBJ whole genome shotgun (WGS) entry which is preliminary data.</text>
</comment>
<dbReference type="EMBL" id="BDSA01000001">
    <property type="protein sequence ID" value="GBE59893.1"/>
    <property type="molecule type" value="Genomic_DNA"/>
</dbReference>
<dbReference type="OrthoDB" id="364348at2759"/>
<sequence length="260" mass="29183">MYTSKFDPPSFGPSNLKYEKLITANLKHIRAEILYTEHNVGDLSNRFASQRLVTTIQNKLDNVFSLISVTEGYLDEWRSEIARSPGLLDASSSYERLKGQFSREVARARSLSDLVKKRPHIPTSESLDEASTVDSSPGASQVDYNFINSAMIDASPELQPIQHFDLVEFDREQDQLTDSLIEARSQGISNIRTQIEQARGIFNDIATIVAVQDGGLQQLEVNLKEANANSEEALMDIESLVTAKRRGSLRRFVHECIVYS</sequence>
<dbReference type="RefSeq" id="XP_028866136.1">
    <property type="nucleotide sequence ID" value="XM_029010303.1"/>
</dbReference>
<gene>
    <name evidence="2" type="ORF">BOVATA_013860</name>
</gene>
<dbReference type="PROSITE" id="PS50192">
    <property type="entry name" value="T_SNARE"/>
    <property type="match status" value="1"/>
</dbReference>
<dbReference type="Proteomes" id="UP000236319">
    <property type="component" value="Unassembled WGS sequence"/>
</dbReference>
<evidence type="ECO:0000313" key="3">
    <source>
        <dbReference type="Proteomes" id="UP000236319"/>
    </source>
</evidence>
<dbReference type="InterPro" id="IPR000727">
    <property type="entry name" value="T_SNARE_dom"/>
</dbReference>
<proteinExistence type="predicted"/>
<evidence type="ECO:0000313" key="2">
    <source>
        <dbReference type="EMBL" id="GBE59893.1"/>
    </source>
</evidence>
<name>A0A2H6KA81_9APIC</name>
<dbReference type="GO" id="GO:0016020">
    <property type="term" value="C:membrane"/>
    <property type="evidence" value="ECO:0007669"/>
    <property type="project" value="InterPro"/>
</dbReference>
<dbReference type="VEuPathDB" id="PiroplasmaDB:BOVATA_013860"/>